<dbReference type="GO" id="GO:0045454">
    <property type="term" value="P:cell redox homeostasis"/>
    <property type="evidence" value="ECO:0007669"/>
    <property type="project" value="TreeGrafter"/>
</dbReference>
<dbReference type="Pfam" id="PF00578">
    <property type="entry name" value="AhpC-TSA"/>
    <property type="match status" value="1"/>
</dbReference>
<evidence type="ECO:0000256" key="5">
    <source>
        <dbReference type="ARBA" id="ARBA00022862"/>
    </source>
</evidence>
<evidence type="ECO:0000256" key="1">
    <source>
        <dbReference type="ARBA" id="ARBA00003330"/>
    </source>
</evidence>
<dbReference type="SUPFAM" id="SSF52833">
    <property type="entry name" value="Thioredoxin-like"/>
    <property type="match status" value="1"/>
</dbReference>
<keyword evidence="4" id="KW-0575">Peroxidase</keyword>
<keyword evidence="8" id="KW-0676">Redox-active center</keyword>
<dbReference type="AlphaFoldDB" id="A0A6B2JR43"/>
<comment type="function">
    <text evidence="1">Thiol-specific peroxidase that catalyzes the reduction of hydrogen peroxide and organic hydroperoxides to water and alcohols, respectively. Plays a role in cell protection against oxidative stress by detoxifying peroxides and as sensor of hydrogen peroxide-mediated signaling events.</text>
</comment>
<evidence type="ECO:0000256" key="8">
    <source>
        <dbReference type="ARBA" id="ARBA00023284"/>
    </source>
</evidence>
<evidence type="ECO:0000259" key="13">
    <source>
        <dbReference type="PROSITE" id="PS51352"/>
    </source>
</evidence>
<comment type="catalytic activity">
    <reaction evidence="12">
        <text>a hydroperoxide + [thioredoxin]-dithiol = an alcohol + [thioredoxin]-disulfide + H2O</text>
        <dbReference type="Rhea" id="RHEA:62620"/>
        <dbReference type="Rhea" id="RHEA-COMP:10698"/>
        <dbReference type="Rhea" id="RHEA-COMP:10700"/>
        <dbReference type="ChEBI" id="CHEBI:15377"/>
        <dbReference type="ChEBI" id="CHEBI:29950"/>
        <dbReference type="ChEBI" id="CHEBI:30879"/>
        <dbReference type="ChEBI" id="CHEBI:35924"/>
        <dbReference type="ChEBI" id="CHEBI:50058"/>
        <dbReference type="EC" id="1.11.1.24"/>
    </reaction>
</comment>
<dbReference type="InterPro" id="IPR050924">
    <property type="entry name" value="Peroxiredoxin_BCP/PrxQ"/>
</dbReference>
<dbReference type="EMBL" id="JAAGAB010000001">
    <property type="protein sequence ID" value="NDV00455.1"/>
    <property type="molecule type" value="Genomic_DNA"/>
</dbReference>
<evidence type="ECO:0000256" key="10">
    <source>
        <dbReference type="ARBA" id="ARBA00038489"/>
    </source>
</evidence>
<keyword evidence="6" id="KW-0560">Oxidoreductase</keyword>
<proteinExistence type="inferred from homology"/>
<dbReference type="RefSeq" id="WP_163890788.1">
    <property type="nucleotide sequence ID" value="NZ_JAAFYS010000001.1"/>
</dbReference>
<dbReference type="PROSITE" id="PS51352">
    <property type="entry name" value="THIOREDOXIN_2"/>
    <property type="match status" value="1"/>
</dbReference>
<dbReference type="PANTHER" id="PTHR42801:SF4">
    <property type="entry name" value="AHPC_TSA FAMILY PROTEIN"/>
    <property type="match status" value="1"/>
</dbReference>
<dbReference type="InterPro" id="IPR000866">
    <property type="entry name" value="AhpC/TSA"/>
</dbReference>
<reference evidence="14 15" key="1">
    <citation type="submission" date="2020-02" db="EMBL/GenBank/DDBJ databases">
        <title>Pseudoroseicyclus tamarix, sp. nov., isolated from offshore sediment of a Tamarix chinensis forest.</title>
        <authorList>
            <person name="Gai Y."/>
        </authorList>
    </citation>
    <scope>NUCLEOTIDE SEQUENCE [LARGE SCALE GENOMIC DNA]</scope>
    <source>
        <strain evidence="14 15">CLL3-39</strain>
    </source>
</reference>
<sequence>MPETTPEPLAPGAALPDLTLESSDGAPVRLSELSRAALIFYPRDATPTCTNELKAFSELADEFAAAGCRLYGISTDSLASHAKFIEKQGLRLPLLSDPEGAAAEAFGVWGEKVNFGKRYMGMIRSTFLVGDDGKVAEGWTVSRIAGHPEAVLEAARQL</sequence>
<dbReference type="InterPro" id="IPR013766">
    <property type="entry name" value="Thioredoxin_domain"/>
</dbReference>
<evidence type="ECO:0000313" key="15">
    <source>
        <dbReference type="Proteomes" id="UP000474757"/>
    </source>
</evidence>
<evidence type="ECO:0000256" key="11">
    <source>
        <dbReference type="ARBA" id="ARBA00042639"/>
    </source>
</evidence>
<gene>
    <name evidence="14" type="ORF">GZA08_05660</name>
</gene>
<dbReference type="Proteomes" id="UP000474757">
    <property type="component" value="Unassembled WGS sequence"/>
</dbReference>
<comment type="subunit">
    <text evidence="2">Monomer.</text>
</comment>
<dbReference type="CDD" id="cd03017">
    <property type="entry name" value="PRX_BCP"/>
    <property type="match status" value="1"/>
</dbReference>
<keyword evidence="15" id="KW-1185">Reference proteome</keyword>
<dbReference type="EC" id="1.11.1.24" evidence="3"/>
<keyword evidence="7" id="KW-1015">Disulfide bond</keyword>
<evidence type="ECO:0000256" key="6">
    <source>
        <dbReference type="ARBA" id="ARBA00023002"/>
    </source>
</evidence>
<keyword evidence="5" id="KW-0049">Antioxidant</keyword>
<organism evidence="14 15">
    <name type="scientific">Pseudoroseicyclus tamaricis</name>
    <dbReference type="NCBI Taxonomy" id="2705421"/>
    <lineage>
        <taxon>Bacteria</taxon>
        <taxon>Pseudomonadati</taxon>
        <taxon>Pseudomonadota</taxon>
        <taxon>Alphaproteobacteria</taxon>
        <taxon>Rhodobacterales</taxon>
        <taxon>Paracoccaceae</taxon>
        <taxon>Pseudoroseicyclus</taxon>
    </lineage>
</organism>
<dbReference type="GO" id="GO:0008379">
    <property type="term" value="F:thioredoxin peroxidase activity"/>
    <property type="evidence" value="ECO:0007669"/>
    <property type="project" value="TreeGrafter"/>
</dbReference>
<comment type="caution">
    <text evidence="14">The sequence shown here is derived from an EMBL/GenBank/DDBJ whole genome shotgun (WGS) entry which is preliminary data.</text>
</comment>
<evidence type="ECO:0000256" key="3">
    <source>
        <dbReference type="ARBA" id="ARBA00013017"/>
    </source>
</evidence>
<evidence type="ECO:0000256" key="7">
    <source>
        <dbReference type="ARBA" id="ARBA00023157"/>
    </source>
</evidence>
<comment type="similarity">
    <text evidence="10">Belongs to the peroxiredoxin family. BCP/PrxQ subfamily.</text>
</comment>
<evidence type="ECO:0000256" key="9">
    <source>
        <dbReference type="ARBA" id="ARBA00032824"/>
    </source>
</evidence>
<evidence type="ECO:0000256" key="4">
    <source>
        <dbReference type="ARBA" id="ARBA00022559"/>
    </source>
</evidence>
<feature type="domain" description="Thioredoxin" evidence="13">
    <location>
        <begin position="9"/>
        <end position="158"/>
    </location>
</feature>
<dbReference type="FunFam" id="3.40.30.10:FF:000007">
    <property type="entry name" value="Thioredoxin-dependent thiol peroxidase"/>
    <property type="match status" value="1"/>
</dbReference>
<evidence type="ECO:0000256" key="2">
    <source>
        <dbReference type="ARBA" id="ARBA00011245"/>
    </source>
</evidence>
<accession>A0A6B2JR43</accession>
<dbReference type="InterPro" id="IPR036249">
    <property type="entry name" value="Thioredoxin-like_sf"/>
</dbReference>
<dbReference type="GO" id="GO:0005737">
    <property type="term" value="C:cytoplasm"/>
    <property type="evidence" value="ECO:0007669"/>
    <property type="project" value="TreeGrafter"/>
</dbReference>
<dbReference type="PANTHER" id="PTHR42801">
    <property type="entry name" value="THIOREDOXIN-DEPENDENT PEROXIDE REDUCTASE"/>
    <property type="match status" value="1"/>
</dbReference>
<evidence type="ECO:0000313" key="14">
    <source>
        <dbReference type="EMBL" id="NDV00455.1"/>
    </source>
</evidence>
<evidence type="ECO:0000256" key="12">
    <source>
        <dbReference type="ARBA" id="ARBA00049091"/>
    </source>
</evidence>
<name>A0A6B2JR43_9RHOB</name>
<protein>
    <recommendedName>
        <fullName evidence="3">thioredoxin-dependent peroxiredoxin</fullName>
        <ecNumber evidence="3">1.11.1.24</ecNumber>
    </recommendedName>
    <alternativeName>
        <fullName evidence="9">Thioredoxin peroxidase</fullName>
    </alternativeName>
    <alternativeName>
        <fullName evidence="11">Thioredoxin-dependent peroxiredoxin Bcp</fullName>
    </alternativeName>
</protein>
<dbReference type="Gene3D" id="3.40.30.10">
    <property type="entry name" value="Glutaredoxin"/>
    <property type="match status" value="1"/>
</dbReference>
<dbReference type="GO" id="GO:0034599">
    <property type="term" value="P:cellular response to oxidative stress"/>
    <property type="evidence" value="ECO:0007669"/>
    <property type="project" value="TreeGrafter"/>
</dbReference>